<dbReference type="InterPro" id="IPR004088">
    <property type="entry name" value="KH_dom_type_1"/>
</dbReference>
<feature type="domain" description="HD" evidence="8">
    <location>
        <begin position="338"/>
        <end position="431"/>
    </location>
</feature>
<dbReference type="SMART" id="SM00322">
    <property type="entry name" value="KH"/>
    <property type="match status" value="1"/>
</dbReference>
<evidence type="ECO:0000256" key="6">
    <source>
        <dbReference type="NCBIfam" id="TIGR03319"/>
    </source>
</evidence>
<dbReference type="Pfam" id="PF12072">
    <property type="entry name" value="RNase_Y_N"/>
    <property type="match status" value="1"/>
</dbReference>
<dbReference type="Pfam" id="PF01966">
    <property type="entry name" value="HD"/>
    <property type="match status" value="1"/>
</dbReference>
<dbReference type="EMBL" id="BAAAMR010000021">
    <property type="protein sequence ID" value="GAA2134918.1"/>
    <property type="molecule type" value="Genomic_DNA"/>
</dbReference>
<dbReference type="Proteomes" id="UP001501020">
    <property type="component" value="Unassembled WGS sequence"/>
</dbReference>
<dbReference type="PANTHER" id="PTHR12826:SF15">
    <property type="entry name" value="RIBONUCLEASE Y"/>
    <property type="match status" value="1"/>
</dbReference>
<dbReference type="RefSeq" id="WP_344266404.1">
    <property type="nucleotide sequence ID" value="NZ_BAAAMR010000021.1"/>
</dbReference>
<dbReference type="Gene3D" id="1.10.3210.10">
    <property type="entry name" value="Hypothetical protein af1432"/>
    <property type="match status" value="1"/>
</dbReference>
<feature type="region of interest" description="Disordered" evidence="7">
    <location>
        <begin position="47"/>
        <end position="80"/>
    </location>
</feature>
<evidence type="ECO:0000256" key="7">
    <source>
        <dbReference type="SAM" id="MobiDB-lite"/>
    </source>
</evidence>
<evidence type="ECO:0000313" key="10">
    <source>
        <dbReference type="Proteomes" id="UP001501020"/>
    </source>
</evidence>
<dbReference type="HAMAP" id="MF_00335">
    <property type="entry name" value="RNase_Y"/>
    <property type="match status" value="1"/>
</dbReference>
<dbReference type="CDD" id="cd22431">
    <property type="entry name" value="KH-I_RNaseY"/>
    <property type="match status" value="1"/>
</dbReference>
<name>A0ABP5KSZ1_9ACTN</name>
<dbReference type="SUPFAM" id="SSF109604">
    <property type="entry name" value="HD-domain/PDEase-like"/>
    <property type="match status" value="1"/>
</dbReference>
<sequence>MESVLLGAALLVTLVALVIVMLWRPGVPGKAAAEMARARSEADEIRSRVEQEAREAREKAEAQAERIAASARAEAEEEARTLRADLRTAREDLERREARLAEREQRLDGEMRRLQEWADRLAEAKRSLEARKKELAGAEEERRKVLERAAGLTAEQAKGELVAAIENQAKREAVPITREIENAARAEGDKRARKIVTLAIQRVASEQTAESVVSVLHLPSDEMKGRIIGREGRNIRAFETTTGVNLIIDDTPEAVLLSCFDPVRREVGRLTLEKLVLDGRIHPQRIEEIYERSRTDVEQLCVRAGEDALVDVGIADMHPELIALLGQLRYRTSYGQNVLKHLIESAHIAGIMASELKLPAEVAKRCTLLHDIGKALTHEVEGSHALIGAEIARRYGEDEDVVHAIEAHHNEVEVRTVEAVLTQAADAVSGSRPGARRESLEAYVKRLERLEQIAREKHEGVEKVFAMQAGREIRVMVKPDSVDDIQAQVIARDIAKQVEDELTYPGQIRVTVVRESRAIEFAR</sequence>
<dbReference type="SUPFAM" id="SSF54791">
    <property type="entry name" value="Eukaryotic type KH-domain (KH-domain type I)"/>
    <property type="match status" value="1"/>
</dbReference>
<evidence type="ECO:0000256" key="2">
    <source>
        <dbReference type="ARBA" id="ARBA00022759"/>
    </source>
</evidence>
<dbReference type="PANTHER" id="PTHR12826">
    <property type="entry name" value="RIBONUCLEASE Y"/>
    <property type="match status" value="1"/>
</dbReference>
<dbReference type="SMART" id="SM00471">
    <property type="entry name" value="HDc"/>
    <property type="match status" value="1"/>
</dbReference>
<evidence type="ECO:0000313" key="9">
    <source>
        <dbReference type="EMBL" id="GAA2134918.1"/>
    </source>
</evidence>
<organism evidence="9 10">
    <name type="scientific">Actinomadura napierensis</name>
    <dbReference type="NCBI Taxonomy" id="267854"/>
    <lineage>
        <taxon>Bacteria</taxon>
        <taxon>Bacillati</taxon>
        <taxon>Actinomycetota</taxon>
        <taxon>Actinomycetes</taxon>
        <taxon>Streptosporangiales</taxon>
        <taxon>Thermomonosporaceae</taxon>
        <taxon>Actinomadura</taxon>
    </lineage>
</organism>
<dbReference type="PROSITE" id="PS51831">
    <property type="entry name" value="HD"/>
    <property type="match status" value="1"/>
</dbReference>
<dbReference type="InterPro" id="IPR017705">
    <property type="entry name" value="Ribonuclease_Y"/>
</dbReference>
<dbReference type="EC" id="3.1.-.-" evidence="5 6"/>
<accession>A0ABP5KSZ1</accession>
<evidence type="ECO:0000256" key="3">
    <source>
        <dbReference type="ARBA" id="ARBA00022801"/>
    </source>
</evidence>
<keyword evidence="10" id="KW-1185">Reference proteome</keyword>
<dbReference type="InterPro" id="IPR003607">
    <property type="entry name" value="HD/PDEase_dom"/>
</dbReference>
<reference evidence="10" key="1">
    <citation type="journal article" date="2019" name="Int. J. Syst. Evol. Microbiol.">
        <title>The Global Catalogue of Microorganisms (GCM) 10K type strain sequencing project: providing services to taxonomists for standard genome sequencing and annotation.</title>
        <authorList>
            <consortium name="The Broad Institute Genomics Platform"/>
            <consortium name="The Broad Institute Genome Sequencing Center for Infectious Disease"/>
            <person name="Wu L."/>
            <person name="Ma J."/>
        </authorList>
    </citation>
    <scope>NUCLEOTIDE SEQUENCE [LARGE SCALE GENOMIC DNA]</scope>
    <source>
        <strain evidence="10">JCM 13850</strain>
    </source>
</reference>
<gene>
    <name evidence="5 9" type="primary">rny</name>
    <name evidence="9" type="ORF">GCM10009727_28990</name>
</gene>
<proteinExistence type="inferred from homology"/>
<dbReference type="InterPro" id="IPR006674">
    <property type="entry name" value="HD_domain"/>
</dbReference>
<dbReference type="CDD" id="cd00077">
    <property type="entry name" value="HDc"/>
    <property type="match status" value="1"/>
</dbReference>
<evidence type="ECO:0000256" key="4">
    <source>
        <dbReference type="ARBA" id="ARBA00022884"/>
    </source>
</evidence>
<keyword evidence="3 5" id="KW-0378">Hydrolase</keyword>
<dbReference type="PROSITE" id="PS50084">
    <property type="entry name" value="KH_TYPE_1"/>
    <property type="match status" value="1"/>
</dbReference>
<dbReference type="NCBIfam" id="TIGR03319">
    <property type="entry name" value="RNase_Y"/>
    <property type="match status" value="1"/>
</dbReference>
<evidence type="ECO:0000259" key="8">
    <source>
        <dbReference type="PROSITE" id="PS51831"/>
    </source>
</evidence>
<dbReference type="Pfam" id="PF00013">
    <property type="entry name" value="KH_1"/>
    <property type="match status" value="1"/>
</dbReference>
<dbReference type="InterPro" id="IPR006675">
    <property type="entry name" value="HDIG_dom"/>
</dbReference>
<dbReference type="InterPro" id="IPR036612">
    <property type="entry name" value="KH_dom_type_1_sf"/>
</dbReference>
<evidence type="ECO:0000256" key="5">
    <source>
        <dbReference type="HAMAP-Rule" id="MF_00335"/>
    </source>
</evidence>
<comment type="function">
    <text evidence="5">Endoribonuclease that initiates mRNA decay.</text>
</comment>
<keyword evidence="1 5" id="KW-0540">Nuclease</keyword>
<dbReference type="NCBIfam" id="TIGR00277">
    <property type="entry name" value="HDIG"/>
    <property type="match status" value="1"/>
</dbReference>
<dbReference type="InterPro" id="IPR022711">
    <property type="entry name" value="RNase_Y_N"/>
</dbReference>
<comment type="caution">
    <text evidence="9">The sequence shown here is derived from an EMBL/GenBank/DDBJ whole genome shotgun (WGS) entry which is preliminary data.</text>
</comment>
<evidence type="ECO:0000256" key="1">
    <source>
        <dbReference type="ARBA" id="ARBA00022722"/>
    </source>
</evidence>
<comment type="similarity">
    <text evidence="5">Belongs to the RNase Y family.</text>
</comment>
<keyword evidence="4 5" id="KW-0694">RNA-binding</keyword>
<feature type="compositionally biased region" description="Basic and acidic residues" evidence="7">
    <location>
        <begin position="47"/>
        <end position="64"/>
    </location>
</feature>
<dbReference type="InterPro" id="IPR004087">
    <property type="entry name" value="KH_dom"/>
</dbReference>
<keyword evidence="2 5" id="KW-0255">Endonuclease</keyword>
<protein>
    <recommendedName>
        <fullName evidence="5 6">Ribonuclease Y</fullName>
        <shortName evidence="5">RNase Y</shortName>
        <ecNumber evidence="5 6">3.1.-.-</ecNumber>
    </recommendedName>
</protein>